<dbReference type="CDD" id="cd00077">
    <property type="entry name" value="HDc"/>
    <property type="match status" value="1"/>
</dbReference>
<dbReference type="EMBL" id="BK015401">
    <property type="protein sequence ID" value="DAE04996.1"/>
    <property type="molecule type" value="Genomic_DNA"/>
</dbReference>
<evidence type="ECO:0000259" key="2">
    <source>
        <dbReference type="SMART" id="SM00471"/>
    </source>
</evidence>
<evidence type="ECO:0000256" key="1">
    <source>
        <dbReference type="SAM" id="MobiDB-lite"/>
    </source>
</evidence>
<feature type="compositionally biased region" description="Low complexity" evidence="1">
    <location>
        <begin position="11"/>
        <end position="24"/>
    </location>
</feature>
<feature type="region of interest" description="Disordered" evidence="1">
    <location>
        <begin position="144"/>
        <end position="163"/>
    </location>
</feature>
<accession>A0A8S5PFK7</accession>
<protein>
    <submittedName>
        <fullName evidence="3">Putative HD superfamily hydrolase</fullName>
    </submittedName>
</protein>
<dbReference type="SMART" id="SM00471">
    <property type="entry name" value="HDc"/>
    <property type="match status" value="1"/>
</dbReference>
<organism evidence="3">
    <name type="scientific">Siphoviridae sp. ctvbt38</name>
    <dbReference type="NCBI Taxonomy" id="2825722"/>
    <lineage>
        <taxon>Viruses</taxon>
        <taxon>Duplodnaviria</taxon>
        <taxon>Heunggongvirae</taxon>
        <taxon>Uroviricota</taxon>
        <taxon>Caudoviricetes</taxon>
    </lineage>
</organism>
<name>A0A8S5PFK7_9CAUD</name>
<keyword evidence="3" id="KW-0378">Hydrolase</keyword>
<dbReference type="Gene3D" id="1.10.3210.10">
    <property type="entry name" value="Hypothetical protein af1432"/>
    <property type="match status" value="1"/>
</dbReference>
<proteinExistence type="predicted"/>
<reference evidence="3" key="1">
    <citation type="journal article" date="2021" name="Proc. Natl. Acad. Sci. U.S.A.">
        <title>A Catalog of Tens of Thousands of Viruses from Human Metagenomes Reveals Hidden Associations with Chronic Diseases.</title>
        <authorList>
            <person name="Tisza M.J."/>
            <person name="Buck C.B."/>
        </authorList>
    </citation>
    <scope>NUCLEOTIDE SEQUENCE</scope>
    <source>
        <strain evidence="3">Ctvbt38</strain>
    </source>
</reference>
<feature type="domain" description="HD/PDEase" evidence="2">
    <location>
        <begin position="83"/>
        <end position="241"/>
    </location>
</feature>
<evidence type="ECO:0000313" key="3">
    <source>
        <dbReference type="EMBL" id="DAE04996.1"/>
    </source>
</evidence>
<sequence>MAAKKKADAAVENTAEVTQETTEQVQDTVEQMTEDNKKELDNKKFVVDHLLSTKREGMEDLIDYMEQIGFFEAPCSGGNHLACQFGLVHHSRNVMMAAENIGYALLGKVKYEEIRDSVIIAAALHDLGKCGDFGKQMYVPNMIKDGRPTKTEPEQKYKQSESKPFKRNPALLPLDHATRSIKLATLFIDLTEDEEFAIRYHDGLYESANYAVKGNETALYLILHYADLWSSRITEGSTDEGGDE</sequence>
<feature type="region of interest" description="Disordered" evidence="1">
    <location>
        <begin position="1"/>
        <end position="24"/>
    </location>
</feature>
<dbReference type="GO" id="GO:0016787">
    <property type="term" value="F:hydrolase activity"/>
    <property type="evidence" value="ECO:0007669"/>
    <property type="project" value="UniProtKB-KW"/>
</dbReference>
<dbReference type="SUPFAM" id="SSF109604">
    <property type="entry name" value="HD-domain/PDEase-like"/>
    <property type="match status" value="1"/>
</dbReference>
<dbReference type="InterPro" id="IPR003607">
    <property type="entry name" value="HD/PDEase_dom"/>
</dbReference>